<dbReference type="InterPro" id="IPR004244">
    <property type="entry name" value="Transposase_22"/>
</dbReference>
<dbReference type="Proteomes" id="UP000008672">
    <property type="component" value="Unassembled WGS sequence"/>
</dbReference>
<dbReference type="eggNOG" id="ENOG502TM5M">
    <property type="taxonomic scope" value="Eukaryota"/>
</dbReference>
<proteinExistence type="predicted"/>
<dbReference type="AlphaFoldDB" id="H3A5G0"/>
<accession>H3A5G0</accession>
<sequence length="225" mass="25781">TISATLGELKDLMSALNHCVASAEQQVSNVEDAQQGLSCEVTELRKQILDLRSKVDDQENRAQRNNICLVGFPEGVERGRPIRFLQETLPELLKLPSGTALEVERAHRSLAPKPAEGQRPCPFIVRFLHYPVREQVLTAARSLDTLEWNGSRILVFPDLLRDLMERRWRFMTIKKALREKGLKHGLFYLATLKLTCDSETRSFMEPQAVEEFLQRREESRVLLKG</sequence>
<evidence type="ECO:0000313" key="1">
    <source>
        <dbReference type="Ensembl" id="ENSLACP00000004881.1"/>
    </source>
</evidence>
<dbReference type="Ensembl" id="ENSLACT00000004924.1">
    <property type="protein sequence ID" value="ENSLACP00000004881.1"/>
    <property type="gene ID" value="ENSLACG00000004340.1"/>
</dbReference>
<keyword evidence="2" id="KW-1185">Reference proteome</keyword>
<name>H3A5G0_LATCH</name>
<reference evidence="2" key="1">
    <citation type="submission" date="2011-08" db="EMBL/GenBank/DDBJ databases">
        <title>The draft genome of Latimeria chalumnae.</title>
        <authorList>
            <person name="Di Palma F."/>
            <person name="Alfoldi J."/>
            <person name="Johnson J."/>
            <person name="Berlin A."/>
            <person name="Gnerre S."/>
            <person name="Jaffe D."/>
            <person name="MacCallum I."/>
            <person name="Young S."/>
            <person name="Walker B.J."/>
            <person name="Lander E."/>
            <person name="Lindblad-Toh K."/>
        </authorList>
    </citation>
    <scope>NUCLEOTIDE SEQUENCE [LARGE SCALE GENOMIC DNA]</scope>
    <source>
        <strain evidence="2">Wild caught</strain>
    </source>
</reference>
<dbReference type="Gene3D" id="3.30.70.1820">
    <property type="entry name" value="L1 transposable element, RRM domain"/>
    <property type="match status" value="1"/>
</dbReference>
<dbReference type="PANTHER" id="PTHR11505">
    <property type="entry name" value="L1 TRANSPOSABLE ELEMENT-RELATED"/>
    <property type="match status" value="1"/>
</dbReference>
<dbReference type="EMBL" id="AFYH01222439">
    <property type="status" value="NOT_ANNOTATED_CDS"/>
    <property type="molecule type" value="Genomic_DNA"/>
</dbReference>
<dbReference type="OMA" id="NHICLEV"/>
<reference evidence="1" key="2">
    <citation type="submission" date="2025-08" db="UniProtKB">
        <authorList>
            <consortium name="Ensembl"/>
        </authorList>
    </citation>
    <scope>IDENTIFICATION</scope>
</reference>
<protein>
    <recommendedName>
        <fullName evidence="3">L1 transposable element RRM domain-containing protein</fullName>
    </recommendedName>
</protein>
<reference evidence="1" key="3">
    <citation type="submission" date="2025-09" db="UniProtKB">
        <authorList>
            <consortium name="Ensembl"/>
        </authorList>
    </citation>
    <scope>IDENTIFICATION</scope>
</reference>
<dbReference type="FunCoup" id="H3A5G0">
    <property type="interactions" value="240"/>
</dbReference>
<dbReference type="InParanoid" id="H3A5G0"/>
<dbReference type="GeneTree" id="ENSGT00940000165382"/>
<dbReference type="HOGENOM" id="CLU_062834_2_1_1"/>
<evidence type="ECO:0008006" key="3">
    <source>
        <dbReference type="Google" id="ProtNLM"/>
    </source>
</evidence>
<dbReference type="InterPro" id="IPR042566">
    <property type="entry name" value="L1_C"/>
</dbReference>
<evidence type="ECO:0000313" key="2">
    <source>
        <dbReference type="Proteomes" id="UP000008672"/>
    </source>
</evidence>
<organism evidence="1 2">
    <name type="scientific">Latimeria chalumnae</name>
    <name type="common">Coelacanth</name>
    <dbReference type="NCBI Taxonomy" id="7897"/>
    <lineage>
        <taxon>Eukaryota</taxon>
        <taxon>Metazoa</taxon>
        <taxon>Chordata</taxon>
        <taxon>Craniata</taxon>
        <taxon>Vertebrata</taxon>
        <taxon>Euteleostomi</taxon>
        <taxon>Coelacanthiformes</taxon>
        <taxon>Coelacanthidae</taxon>
        <taxon>Latimeria</taxon>
    </lineage>
</organism>
<dbReference type="Gene3D" id="3.30.250.20">
    <property type="entry name" value="L1 transposable element, C-terminal domain"/>
    <property type="match status" value="1"/>
</dbReference>